<feature type="non-terminal residue" evidence="1">
    <location>
        <position position="1"/>
    </location>
</feature>
<sequence>ISQDIVRTVQDIYKNWKNELSEHFKLNGGDENNLDLPHAHCSILPDLTQEIWNNSSAQSVPPRIDETLIADEVLSVRRGYRSGVSLKFKGAASTSSTAASPPWDPFVPDFELRDFFSQT</sequence>
<evidence type="ECO:0000313" key="1">
    <source>
        <dbReference type="EMBL" id="PON66152.1"/>
    </source>
</evidence>
<dbReference type="AlphaFoldDB" id="A0A2P5CYM5"/>
<organism evidence="1 2">
    <name type="scientific">Parasponia andersonii</name>
    <name type="common">Sponia andersonii</name>
    <dbReference type="NCBI Taxonomy" id="3476"/>
    <lineage>
        <taxon>Eukaryota</taxon>
        <taxon>Viridiplantae</taxon>
        <taxon>Streptophyta</taxon>
        <taxon>Embryophyta</taxon>
        <taxon>Tracheophyta</taxon>
        <taxon>Spermatophyta</taxon>
        <taxon>Magnoliopsida</taxon>
        <taxon>eudicotyledons</taxon>
        <taxon>Gunneridae</taxon>
        <taxon>Pentapetalae</taxon>
        <taxon>rosids</taxon>
        <taxon>fabids</taxon>
        <taxon>Rosales</taxon>
        <taxon>Cannabaceae</taxon>
        <taxon>Parasponia</taxon>
    </lineage>
</organism>
<comment type="caution">
    <text evidence="1">The sequence shown here is derived from an EMBL/GenBank/DDBJ whole genome shotgun (WGS) entry which is preliminary data.</text>
</comment>
<dbReference type="Proteomes" id="UP000237105">
    <property type="component" value="Unassembled WGS sequence"/>
</dbReference>
<gene>
    <name evidence="1" type="ORF">PanWU01x14_112030</name>
</gene>
<keyword evidence="2" id="KW-1185">Reference proteome</keyword>
<protein>
    <submittedName>
        <fullName evidence="1">Uncharacterized protein</fullName>
    </submittedName>
</protein>
<accession>A0A2P5CYM5</accession>
<evidence type="ECO:0000313" key="2">
    <source>
        <dbReference type="Proteomes" id="UP000237105"/>
    </source>
</evidence>
<dbReference type="EMBL" id="JXTB01000082">
    <property type="protein sequence ID" value="PON66152.1"/>
    <property type="molecule type" value="Genomic_DNA"/>
</dbReference>
<reference evidence="2" key="1">
    <citation type="submission" date="2016-06" db="EMBL/GenBank/DDBJ databases">
        <title>Parallel loss of symbiosis genes in relatives of nitrogen-fixing non-legume Parasponia.</title>
        <authorList>
            <person name="Van Velzen R."/>
            <person name="Holmer R."/>
            <person name="Bu F."/>
            <person name="Rutten L."/>
            <person name="Van Zeijl A."/>
            <person name="Liu W."/>
            <person name="Santuari L."/>
            <person name="Cao Q."/>
            <person name="Sharma T."/>
            <person name="Shen D."/>
            <person name="Roswanjaya Y."/>
            <person name="Wardhani T."/>
            <person name="Kalhor M.S."/>
            <person name="Jansen J."/>
            <person name="Van den Hoogen J."/>
            <person name="Gungor B."/>
            <person name="Hartog M."/>
            <person name="Hontelez J."/>
            <person name="Verver J."/>
            <person name="Yang W.-C."/>
            <person name="Schijlen E."/>
            <person name="Repin R."/>
            <person name="Schilthuizen M."/>
            <person name="Schranz E."/>
            <person name="Heidstra R."/>
            <person name="Miyata K."/>
            <person name="Fedorova E."/>
            <person name="Kohlen W."/>
            <person name="Bisseling T."/>
            <person name="Smit S."/>
            <person name="Geurts R."/>
        </authorList>
    </citation>
    <scope>NUCLEOTIDE SEQUENCE [LARGE SCALE GENOMIC DNA]</scope>
    <source>
        <strain evidence="2">cv. WU1-14</strain>
    </source>
</reference>
<name>A0A2P5CYM5_PARAD</name>
<proteinExistence type="predicted"/>